<dbReference type="InterPro" id="IPR027417">
    <property type="entry name" value="P-loop_NTPase"/>
</dbReference>
<dbReference type="InterPro" id="IPR041682">
    <property type="entry name" value="AAA_14"/>
</dbReference>
<feature type="domain" description="DUF4143" evidence="2">
    <location>
        <begin position="197"/>
        <end position="345"/>
    </location>
</feature>
<sequence>MLKREQFLQPVRPFLEITDLVKVIIGIRRSGKSVLLEQIADELRAKGVDDEQIIAVNFEFIEFARLKTAGALNKYILKRARQNKKYFLFFDEIQEVQDFELAVNSLRARGNLSIFITGSNAHLLSGELATHLSGRYVQFFVTPFTFSEVVQLKNSEDQQGVFEDFLKWGGLPGRFVYQTENDTRKYLQDIYDTIVLRDIIQRAKIRDLNLLDNIIQFLLDNLGGIFSASTISKYLKSQSRKVSAETLYNHIEYILGSLLFRKVNRYDLKGKNVFATLEKYYVADLGLLQLKRSALNLNWGARLETVVANELLARGYTINIGVKRDSEIDFVANKNGKAEYIQVAYTIDSEATLKRELFAFRGIPGKKLLITADRRDYSQDGVDAVNIIDWLLDK</sequence>
<dbReference type="SUPFAM" id="SSF52540">
    <property type="entry name" value="P-loop containing nucleoside triphosphate hydrolases"/>
    <property type="match status" value="1"/>
</dbReference>
<gene>
    <name evidence="3" type="ORF">NO1_1048</name>
</gene>
<dbReference type="PANTHER" id="PTHR33295:SF20">
    <property type="entry name" value="ATPASE"/>
    <property type="match status" value="1"/>
</dbReference>
<dbReference type="InterPro" id="IPR025420">
    <property type="entry name" value="DUF4143"/>
</dbReference>
<feature type="domain" description="AAA" evidence="1">
    <location>
        <begin position="21"/>
        <end position="149"/>
    </location>
</feature>
<dbReference type="PANTHER" id="PTHR33295">
    <property type="entry name" value="ATPASE"/>
    <property type="match status" value="1"/>
</dbReference>
<dbReference type="Pfam" id="PF13635">
    <property type="entry name" value="DUF4143"/>
    <property type="match status" value="1"/>
</dbReference>
<evidence type="ECO:0000259" key="2">
    <source>
        <dbReference type="Pfam" id="PF13635"/>
    </source>
</evidence>
<keyword evidence="4" id="KW-1185">Reference proteome</keyword>
<name>A0A388TAI9_TERA1</name>
<dbReference type="EMBL" id="BGZN01000018">
    <property type="protein sequence ID" value="GBR73738.1"/>
    <property type="molecule type" value="Genomic_DNA"/>
</dbReference>
<proteinExistence type="predicted"/>
<evidence type="ECO:0000313" key="3">
    <source>
        <dbReference type="EMBL" id="GBR73738.1"/>
    </source>
</evidence>
<organism evidence="3 4">
    <name type="scientific">Termititenax aidoneus</name>
    <dbReference type="NCBI Taxonomy" id="2218524"/>
    <lineage>
        <taxon>Bacteria</taxon>
        <taxon>Bacillati</taxon>
        <taxon>Candidatus Margulisiibacteriota</taxon>
        <taxon>Candidatus Termititenacia</taxon>
        <taxon>Candidatus Termititenacales</taxon>
        <taxon>Candidatus Termititenacaceae</taxon>
        <taxon>Candidatus Termititenax</taxon>
    </lineage>
</organism>
<evidence type="ECO:0000313" key="4">
    <source>
        <dbReference type="Proteomes" id="UP000269352"/>
    </source>
</evidence>
<reference evidence="3 4" key="1">
    <citation type="journal article" date="2019" name="ISME J.">
        <title>Genome analyses of uncultured TG2/ZB3 bacteria in 'Margulisbacteria' specifically attached to ectosymbiotic spirochetes of protists in the termite gut.</title>
        <authorList>
            <person name="Utami Y.D."/>
            <person name="Kuwahara H."/>
            <person name="Igai K."/>
            <person name="Murakami T."/>
            <person name="Sugaya K."/>
            <person name="Morikawa T."/>
            <person name="Nagura Y."/>
            <person name="Yuki M."/>
            <person name="Deevong P."/>
            <person name="Inoue T."/>
            <person name="Kihara K."/>
            <person name="Lo N."/>
            <person name="Yamada A."/>
            <person name="Ohkuma M."/>
            <person name="Hongoh Y."/>
        </authorList>
    </citation>
    <scope>NUCLEOTIDE SEQUENCE [LARGE SCALE GENOMIC DNA]</scope>
    <source>
        <strain evidence="3">NkOx7-01</strain>
    </source>
</reference>
<dbReference type="Pfam" id="PF13173">
    <property type="entry name" value="AAA_14"/>
    <property type="match status" value="1"/>
</dbReference>
<protein>
    <submittedName>
        <fullName evidence="3">ATPase</fullName>
    </submittedName>
</protein>
<accession>A0A388TAI9</accession>
<comment type="caution">
    <text evidence="3">The sequence shown here is derived from an EMBL/GenBank/DDBJ whole genome shotgun (WGS) entry which is preliminary data.</text>
</comment>
<dbReference type="Proteomes" id="UP000269352">
    <property type="component" value="Unassembled WGS sequence"/>
</dbReference>
<evidence type="ECO:0000259" key="1">
    <source>
        <dbReference type="Pfam" id="PF13173"/>
    </source>
</evidence>
<dbReference type="AlphaFoldDB" id="A0A388TAI9"/>